<keyword evidence="2" id="KW-1185">Reference proteome</keyword>
<organism evidence="1 2">
    <name type="scientific">Salinarimonas ramus</name>
    <dbReference type="NCBI Taxonomy" id="690164"/>
    <lineage>
        <taxon>Bacteria</taxon>
        <taxon>Pseudomonadati</taxon>
        <taxon>Pseudomonadota</taxon>
        <taxon>Alphaproteobacteria</taxon>
        <taxon>Hyphomicrobiales</taxon>
        <taxon>Salinarimonadaceae</taxon>
        <taxon>Salinarimonas</taxon>
    </lineage>
</organism>
<protein>
    <submittedName>
        <fullName evidence="1">Uncharacterized protein</fullName>
    </submittedName>
</protein>
<name>A0A917Q648_9HYPH</name>
<dbReference type="RefSeq" id="WP_188910933.1">
    <property type="nucleotide sequence ID" value="NZ_BMMF01000003.1"/>
</dbReference>
<proteinExistence type="predicted"/>
<evidence type="ECO:0000313" key="1">
    <source>
        <dbReference type="EMBL" id="GGK28212.1"/>
    </source>
</evidence>
<comment type="caution">
    <text evidence="1">The sequence shown here is derived from an EMBL/GenBank/DDBJ whole genome shotgun (WGS) entry which is preliminary data.</text>
</comment>
<gene>
    <name evidence="1" type="ORF">GCM10011322_13400</name>
</gene>
<dbReference type="EMBL" id="BMMF01000003">
    <property type="protein sequence ID" value="GGK28212.1"/>
    <property type="molecule type" value="Genomic_DNA"/>
</dbReference>
<sequence length="169" mass="19548">MSAHSRHGGARSNAGRKPVLEPLQRVLVGAWCQQIQDAASAAAADSRMRNEVLQRWKSAEPSLSDIDIWAYFIEHWANIQRLAKEGKLPEGFTRTQEFEDDQLEHEVAEFRNRRKLLGSVQKRVLKRPKGIRNSIIAEISRRASEEFGVLVTRRLVDECWKEYRKHFPT</sequence>
<dbReference type="AlphaFoldDB" id="A0A917Q648"/>
<dbReference type="Proteomes" id="UP000600449">
    <property type="component" value="Unassembled WGS sequence"/>
</dbReference>
<evidence type="ECO:0000313" key="2">
    <source>
        <dbReference type="Proteomes" id="UP000600449"/>
    </source>
</evidence>
<reference evidence="1 2" key="1">
    <citation type="journal article" date="2014" name="Int. J. Syst. Evol. Microbiol.">
        <title>Complete genome sequence of Corynebacterium casei LMG S-19264T (=DSM 44701T), isolated from a smear-ripened cheese.</title>
        <authorList>
            <consortium name="US DOE Joint Genome Institute (JGI-PGF)"/>
            <person name="Walter F."/>
            <person name="Albersmeier A."/>
            <person name="Kalinowski J."/>
            <person name="Ruckert C."/>
        </authorList>
    </citation>
    <scope>NUCLEOTIDE SEQUENCE [LARGE SCALE GENOMIC DNA]</scope>
    <source>
        <strain evidence="1 2">CGMCC 1.9161</strain>
    </source>
</reference>
<accession>A0A917Q648</accession>